<dbReference type="CDD" id="cd07326">
    <property type="entry name" value="M56_BlaR1_MecR1_like"/>
    <property type="match status" value="1"/>
</dbReference>
<dbReference type="InterPro" id="IPR001915">
    <property type="entry name" value="Peptidase_M48"/>
</dbReference>
<keyword evidence="1 6" id="KW-0645">Protease</keyword>
<dbReference type="AlphaFoldDB" id="A0A2L2JLS9"/>
<evidence type="ECO:0000256" key="5">
    <source>
        <dbReference type="ARBA" id="ARBA00023049"/>
    </source>
</evidence>
<dbReference type="EMBL" id="JAAGVB010000008">
    <property type="protein sequence ID" value="NEW32365.1"/>
    <property type="molecule type" value="Genomic_DNA"/>
</dbReference>
<evidence type="ECO:0000256" key="3">
    <source>
        <dbReference type="ARBA" id="ARBA00022801"/>
    </source>
</evidence>
<dbReference type="Pfam" id="PF01435">
    <property type="entry name" value="Peptidase_M48"/>
    <property type="match status" value="1"/>
</dbReference>
<dbReference type="PANTHER" id="PTHR34978:SF3">
    <property type="entry name" value="SLR0241 PROTEIN"/>
    <property type="match status" value="1"/>
</dbReference>
<evidence type="ECO:0000313" key="9">
    <source>
        <dbReference type="Proteomes" id="UP000471166"/>
    </source>
</evidence>
<evidence type="ECO:0000259" key="7">
    <source>
        <dbReference type="Pfam" id="PF01435"/>
    </source>
</evidence>
<keyword evidence="4 6" id="KW-0862">Zinc</keyword>
<organism evidence="8 9">
    <name type="scientific">Nocardia cyriacigeorgica</name>
    <dbReference type="NCBI Taxonomy" id="135487"/>
    <lineage>
        <taxon>Bacteria</taxon>
        <taxon>Bacillati</taxon>
        <taxon>Actinomycetota</taxon>
        <taxon>Actinomycetes</taxon>
        <taxon>Mycobacteriales</taxon>
        <taxon>Nocardiaceae</taxon>
        <taxon>Nocardia</taxon>
    </lineage>
</organism>
<dbReference type="GO" id="GO:0046872">
    <property type="term" value="F:metal ion binding"/>
    <property type="evidence" value="ECO:0007669"/>
    <property type="project" value="UniProtKB-KW"/>
</dbReference>
<protein>
    <submittedName>
        <fullName evidence="8">M56 family metallopeptidase</fullName>
    </submittedName>
</protein>
<dbReference type="Gene3D" id="3.30.2010.10">
    <property type="entry name" value="Metalloproteases ('zincins'), catalytic domain"/>
    <property type="match status" value="1"/>
</dbReference>
<gene>
    <name evidence="8" type="ORF">GV791_07300</name>
</gene>
<keyword evidence="3 6" id="KW-0378">Hydrolase</keyword>
<evidence type="ECO:0000256" key="6">
    <source>
        <dbReference type="RuleBase" id="RU003983"/>
    </source>
</evidence>
<reference evidence="8 9" key="1">
    <citation type="submission" date="2020-01" db="EMBL/GenBank/DDBJ databases">
        <title>Genetics and antimicrobial susceptibilities of Nocardia species isolated from the soil; a comparison with species isolated from humans.</title>
        <authorList>
            <person name="Carrasco G."/>
            <person name="Monzon S."/>
            <person name="Sansegundo M."/>
            <person name="Garcia E."/>
            <person name="Garrido N."/>
            <person name="Medina M.J."/>
            <person name="Villalon P."/>
            <person name="Ramirez-Arocha A.C."/>
            <person name="Jimenez P."/>
            <person name="Cuesta I."/>
            <person name="Valdezate S."/>
        </authorList>
    </citation>
    <scope>NUCLEOTIDE SEQUENCE [LARGE SCALE GENOMIC DNA]</scope>
    <source>
        <strain evidence="8 9">CNM20110626</strain>
    </source>
</reference>
<name>A0A2L2JLS9_9NOCA</name>
<dbReference type="GO" id="GO:0004222">
    <property type="term" value="F:metalloendopeptidase activity"/>
    <property type="evidence" value="ECO:0007669"/>
    <property type="project" value="InterPro"/>
</dbReference>
<keyword evidence="2" id="KW-0479">Metal-binding</keyword>
<evidence type="ECO:0000256" key="2">
    <source>
        <dbReference type="ARBA" id="ARBA00022723"/>
    </source>
</evidence>
<accession>A0A2L2JLS9</accession>
<dbReference type="PANTHER" id="PTHR34978">
    <property type="entry name" value="POSSIBLE SENSOR-TRANSDUCER PROTEIN BLAR"/>
    <property type="match status" value="1"/>
</dbReference>
<evidence type="ECO:0000313" key="8">
    <source>
        <dbReference type="EMBL" id="NEW32365.1"/>
    </source>
</evidence>
<comment type="similarity">
    <text evidence="6">Belongs to the peptidase M48 family.</text>
</comment>
<dbReference type="RefSeq" id="WP_054811680.1">
    <property type="nucleotide sequence ID" value="NZ_CP026746.1"/>
</dbReference>
<comment type="caution">
    <text evidence="8">The sequence shown here is derived from an EMBL/GenBank/DDBJ whole genome shotgun (WGS) entry which is preliminary data.</text>
</comment>
<comment type="cofactor">
    <cofactor evidence="6">
        <name>Zn(2+)</name>
        <dbReference type="ChEBI" id="CHEBI:29105"/>
    </cofactor>
    <text evidence="6">Binds 1 zinc ion per subunit.</text>
</comment>
<dbReference type="Proteomes" id="UP000471166">
    <property type="component" value="Unassembled WGS sequence"/>
</dbReference>
<sequence length="315" mass="32994">MSVALCLLAYTVVVAVLAPPLLLRTAGDGQHPRLGLVAWLSAIVSVLLSWAVAVAFLGVDVVRDLLADQHLDLGRCFRQLHDAAAGSYGIAVQIGLWTLTGLAALAAFVAAWRLCRSLVRARSVTHQHAQAARMVGRRHDRHDAVVLDHPEPAAYSVAGNPNTIVLTQGIVATLDEEQLAAVMAHERAHLRGRHHLLLAFTRALASVFPRIELFATGAAQVARLTEMIADDAAADIYGPITVCEALVTLADNHGMAPVAATEVGLVDRVRRLADPPAPTRINRVAASAAIAAVVLGPMIATLAAAGGIGVCALGT</sequence>
<keyword evidence="5 6" id="KW-0482">Metalloprotease</keyword>
<feature type="domain" description="Peptidase M48" evidence="7">
    <location>
        <begin position="121"/>
        <end position="208"/>
    </location>
</feature>
<evidence type="ECO:0000256" key="4">
    <source>
        <dbReference type="ARBA" id="ARBA00022833"/>
    </source>
</evidence>
<dbReference type="GO" id="GO:0006508">
    <property type="term" value="P:proteolysis"/>
    <property type="evidence" value="ECO:0007669"/>
    <property type="project" value="UniProtKB-KW"/>
</dbReference>
<dbReference type="InterPro" id="IPR052173">
    <property type="entry name" value="Beta-lactam_resp_regulator"/>
</dbReference>
<proteinExistence type="inferred from homology"/>
<evidence type="ECO:0000256" key="1">
    <source>
        <dbReference type="ARBA" id="ARBA00022670"/>
    </source>
</evidence>
<dbReference type="GeneID" id="57067672"/>